<dbReference type="Proteomes" id="UP000276776">
    <property type="component" value="Unassembled WGS sequence"/>
</dbReference>
<organism evidence="5">
    <name type="scientific">Thelazia callipaeda</name>
    <name type="common">Oriental eyeworm</name>
    <name type="synonym">Parasitic nematode</name>
    <dbReference type="NCBI Taxonomy" id="103827"/>
    <lineage>
        <taxon>Eukaryota</taxon>
        <taxon>Metazoa</taxon>
        <taxon>Ecdysozoa</taxon>
        <taxon>Nematoda</taxon>
        <taxon>Chromadorea</taxon>
        <taxon>Rhabditida</taxon>
        <taxon>Spirurina</taxon>
        <taxon>Spiruromorpha</taxon>
        <taxon>Thelazioidea</taxon>
        <taxon>Thelaziidae</taxon>
        <taxon>Thelazia</taxon>
    </lineage>
</organism>
<keyword evidence="2" id="KW-0812">Transmembrane</keyword>
<reference evidence="3 4" key="2">
    <citation type="submission" date="2018-11" db="EMBL/GenBank/DDBJ databases">
        <authorList>
            <consortium name="Pathogen Informatics"/>
        </authorList>
    </citation>
    <scope>NUCLEOTIDE SEQUENCE [LARGE SCALE GENOMIC DNA]</scope>
</reference>
<name>A0A0N5CPQ4_THECL</name>
<dbReference type="EMBL" id="UYYF01000400">
    <property type="protein sequence ID" value="VDM98024.1"/>
    <property type="molecule type" value="Genomic_DNA"/>
</dbReference>
<sequence length="144" mass="16476">MFVPSLASKFVVGNSKFKDVDSPGVQSYLFSQPMFLSKTLVNGAFRVYTSARRSFHLGHEYTPPARFMNHHVKFTLALFMTAIQMSTLLLLYLNADKIRPPPPRKLSEEVGLKRRTQKDYSPAEAEVKRRAELFKDGTMSLKKF</sequence>
<gene>
    <name evidence="3" type="ORF">TCLT_LOCUS2204</name>
</gene>
<keyword evidence="4" id="KW-1185">Reference proteome</keyword>
<accession>A0A0N5CPQ4</accession>
<dbReference type="STRING" id="103827.A0A0N5CPQ4"/>
<dbReference type="WBParaSite" id="TCLT_0000220301-mRNA-1">
    <property type="protein sequence ID" value="TCLT_0000220301-mRNA-1"/>
    <property type="gene ID" value="TCLT_0000220301"/>
</dbReference>
<evidence type="ECO:0000313" key="5">
    <source>
        <dbReference type="WBParaSite" id="TCLT_0000220301-mRNA-1"/>
    </source>
</evidence>
<protein>
    <submittedName>
        <fullName evidence="5">Transmembrane protein</fullName>
    </submittedName>
</protein>
<evidence type="ECO:0000256" key="1">
    <source>
        <dbReference type="SAM" id="MobiDB-lite"/>
    </source>
</evidence>
<dbReference type="AlphaFoldDB" id="A0A0N5CPQ4"/>
<keyword evidence="2" id="KW-1133">Transmembrane helix</keyword>
<evidence type="ECO:0000313" key="4">
    <source>
        <dbReference type="Proteomes" id="UP000276776"/>
    </source>
</evidence>
<reference evidence="5" key="1">
    <citation type="submission" date="2017-02" db="UniProtKB">
        <authorList>
            <consortium name="WormBaseParasite"/>
        </authorList>
    </citation>
    <scope>IDENTIFICATION</scope>
</reference>
<dbReference type="OrthoDB" id="5800194at2759"/>
<dbReference type="OMA" id="RYFHLGH"/>
<proteinExistence type="predicted"/>
<feature type="transmembrane region" description="Helical" evidence="2">
    <location>
        <begin position="74"/>
        <end position="95"/>
    </location>
</feature>
<evidence type="ECO:0000256" key="2">
    <source>
        <dbReference type="SAM" id="Phobius"/>
    </source>
</evidence>
<keyword evidence="2" id="KW-0472">Membrane</keyword>
<feature type="region of interest" description="Disordered" evidence="1">
    <location>
        <begin position="99"/>
        <end position="124"/>
    </location>
</feature>
<evidence type="ECO:0000313" key="3">
    <source>
        <dbReference type="EMBL" id="VDM98024.1"/>
    </source>
</evidence>